<keyword evidence="4 7" id="KW-0964">Secreted</keyword>
<dbReference type="EnsemblPlants" id="Kaladp0071s0443.1.v1.1">
    <property type="protein sequence ID" value="Kaladp0071s0443.1.v1.1"/>
    <property type="gene ID" value="Kaladp0071s0443.v1.1"/>
</dbReference>
<evidence type="ECO:0000256" key="5">
    <source>
        <dbReference type="ARBA" id="ARBA00022729"/>
    </source>
</evidence>
<feature type="compositionally biased region" description="Polar residues" evidence="8">
    <location>
        <begin position="57"/>
        <end position="69"/>
    </location>
</feature>
<organism evidence="9 10">
    <name type="scientific">Kalanchoe fedtschenkoi</name>
    <name type="common">Lavender scallops</name>
    <name type="synonym">South American air plant</name>
    <dbReference type="NCBI Taxonomy" id="63787"/>
    <lineage>
        <taxon>Eukaryota</taxon>
        <taxon>Viridiplantae</taxon>
        <taxon>Streptophyta</taxon>
        <taxon>Embryophyta</taxon>
        <taxon>Tracheophyta</taxon>
        <taxon>Spermatophyta</taxon>
        <taxon>Magnoliopsida</taxon>
        <taxon>eudicotyledons</taxon>
        <taxon>Gunneridae</taxon>
        <taxon>Pentapetalae</taxon>
        <taxon>Saxifragales</taxon>
        <taxon>Crassulaceae</taxon>
        <taxon>Kalanchoe</taxon>
    </lineage>
</organism>
<proteinExistence type="inferred from homology"/>
<reference evidence="9" key="1">
    <citation type="submission" date="2021-01" db="UniProtKB">
        <authorList>
            <consortium name="EnsemblPlants"/>
        </authorList>
    </citation>
    <scope>IDENTIFICATION</scope>
</reference>
<accession>A0A7N0UKK2</accession>
<comment type="similarity">
    <text evidence="2 7">Belongs to the plant cysteine rich small secretory peptide family. Epidermal patterning factor subfamily.</text>
</comment>
<dbReference type="Proteomes" id="UP000594263">
    <property type="component" value="Unplaced"/>
</dbReference>
<evidence type="ECO:0000256" key="6">
    <source>
        <dbReference type="ARBA" id="ARBA00023157"/>
    </source>
</evidence>
<evidence type="ECO:0000313" key="9">
    <source>
        <dbReference type="EnsemblPlants" id="Kaladp0071s0443.1.v1.1"/>
    </source>
</evidence>
<keyword evidence="10" id="KW-1185">Reference proteome</keyword>
<feature type="region of interest" description="Disordered" evidence="8">
    <location>
        <begin position="1"/>
        <end position="35"/>
    </location>
</feature>
<name>A0A7N0UKK2_KALFE</name>
<evidence type="ECO:0000256" key="2">
    <source>
        <dbReference type="ARBA" id="ARBA00008127"/>
    </source>
</evidence>
<keyword evidence="3 7" id="KW-0217">Developmental protein</keyword>
<keyword evidence="5" id="KW-0732">Signal</keyword>
<evidence type="ECO:0000256" key="4">
    <source>
        <dbReference type="ARBA" id="ARBA00022525"/>
    </source>
</evidence>
<dbReference type="Pfam" id="PF17181">
    <property type="entry name" value="EPF"/>
    <property type="match status" value="1"/>
</dbReference>
<dbReference type="InterPro" id="IPR039455">
    <property type="entry name" value="EPFL"/>
</dbReference>
<dbReference type="GO" id="GO:0010052">
    <property type="term" value="P:guard cell differentiation"/>
    <property type="evidence" value="ECO:0007669"/>
    <property type="project" value="UniProtKB-UniRule"/>
</dbReference>
<comment type="subcellular location">
    <subcellularLocation>
        <location evidence="1 7">Secreted</location>
    </subcellularLocation>
</comment>
<evidence type="ECO:0000256" key="3">
    <source>
        <dbReference type="ARBA" id="ARBA00022473"/>
    </source>
</evidence>
<evidence type="ECO:0000256" key="8">
    <source>
        <dbReference type="SAM" id="MobiDB-lite"/>
    </source>
</evidence>
<dbReference type="AlphaFoldDB" id="A0A7N0UKK2"/>
<dbReference type="PANTHER" id="PTHR33109">
    <property type="entry name" value="EPIDERMAL PATTERNING FACTOR-LIKE PROTEIN 4"/>
    <property type="match status" value="1"/>
</dbReference>
<evidence type="ECO:0000256" key="7">
    <source>
        <dbReference type="RuleBase" id="RU367102"/>
    </source>
</evidence>
<dbReference type="PANTHER" id="PTHR33109:SF41">
    <property type="entry name" value="PROTEIN EPIDERMAL PATTERNING FACTOR 1"/>
    <property type="match status" value="1"/>
</dbReference>
<feature type="region of interest" description="Disordered" evidence="8">
    <location>
        <begin position="51"/>
        <end position="70"/>
    </location>
</feature>
<evidence type="ECO:0000313" key="10">
    <source>
        <dbReference type="Proteomes" id="UP000594263"/>
    </source>
</evidence>
<feature type="compositionally biased region" description="Basic residues" evidence="8">
    <location>
        <begin position="14"/>
        <end position="24"/>
    </location>
</feature>
<protein>
    <recommendedName>
        <fullName evidence="7">Epidermal patterning factor-like protein</fullName>
    </recommendedName>
</protein>
<comment type="function">
    <text evidence="7">Controls stomatal patterning.</text>
</comment>
<keyword evidence="6" id="KW-1015">Disulfide bond</keyword>
<dbReference type="Gramene" id="Kaladp0071s0443.1.v1.1">
    <property type="protein sequence ID" value="Kaladp0071s0443.1.v1.1"/>
    <property type="gene ID" value="Kaladp0071s0443.v1.1"/>
</dbReference>
<evidence type="ECO:0000256" key="1">
    <source>
        <dbReference type="ARBA" id="ARBA00004613"/>
    </source>
</evidence>
<dbReference type="GO" id="GO:0005576">
    <property type="term" value="C:extracellular region"/>
    <property type="evidence" value="ECO:0007669"/>
    <property type="project" value="UniProtKB-SubCell"/>
</dbReference>
<sequence length="131" mass="14446">MASRPVEHSSGLGHRGHQHQHQYHTRPLGRYANEKSEIERARKAIAALRERRKQVAATRTRSGQGQASTVEVAGSSLPDCSNACGSCKPCKLVMVSFVCASLSEAETCPMAYKCMCRNKSYPSSMIIHHLF</sequence>